<feature type="compositionally biased region" description="Low complexity" evidence="1">
    <location>
        <begin position="396"/>
        <end position="420"/>
    </location>
</feature>
<feature type="compositionally biased region" description="Acidic residues" evidence="1">
    <location>
        <begin position="1"/>
        <end position="14"/>
    </location>
</feature>
<feature type="compositionally biased region" description="Polar residues" evidence="1">
    <location>
        <begin position="569"/>
        <end position="581"/>
    </location>
</feature>
<feature type="region of interest" description="Disordered" evidence="1">
    <location>
        <begin position="316"/>
        <end position="357"/>
    </location>
</feature>
<protein>
    <submittedName>
        <fullName evidence="2">Uncharacterized protein</fullName>
    </submittedName>
</protein>
<feature type="region of interest" description="Disordered" evidence="1">
    <location>
        <begin position="1"/>
        <end position="130"/>
    </location>
</feature>
<feature type="compositionally biased region" description="Low complexity" evidence="1">
    <location>
        <begin position="108"/>
        <end position="122"/>
    </location>
</feature>
<accession>A7SW31</accession>
<dbReference type="InParanoid" id="A7SW31"/>
<dbReference type="AlphaFoldDB" id="A7SW31"/>
<feature type="region of interest" description="Disordered" evidence="1">
    <location>
        <begin position="382"/>
        <end position="421"/>
    </location>
</feature>
<feature type="region of interest" description="Disordered" evidence="1">
    <location>
        <begin position="175"/>
        <end position="195"/>
    </location>
</feature>
<feature type="compositionally biased region" description="Basic and acidic residues" evidence="1">
    <location>
        <begin position="84"/>
        <end position="93"/>
    </location>
</feature>
<dbReference type="HOGENOM" id="CLU_435674_0_0_1"/>
<feature type="compositionally biased region" description="Polar residues" evidence="1">
    <location>
        <begin position="316"/>
        <end position="331"/>
    </location>
</feature>
<name>A7SW31_NEMVE</name>
<dbReference type="eggNOG" id="ENOG502S6F4">
    <property type="taxonomic scope" value="Eukaryota"/>
</dbReference>
<evidence type="ECO:0000256" key="1">
    <source>
        <dbReference type="SAM" id="MobiDB-lite"/>
    </source>
</evidence>
<feature type="compositionally biased region" description="Basic and acidic residues" evidence="1">
    <location>
        <begin position="175"/>
        <end position="191"/>
    </location>
</feature>
<dbReference type="Proteomes" id="UP000001593">
    <property type="component" value="Unassembled WGS sequence"/>
</dbReference>
<organism evidence="2 3">
    <name type="scientific">Nematostella vectensis</name>
    <name type="common">Starlet sea anemone</name>
    <dbReference type="NCBI Taxonomy" id="45351"/>
    <lineage>
        <taxon>Eukaryota</taxon>
        <taxon>Metazoa</taxon>
        <taxon>Cnidaria</taxon>
        <taxon>Anthozoa</taxon>
        <taxon>Hexacorallia</taxon>
        <taxon>Actiniaria</taxon>
        <taxon>Edwardsiidae</taxon>
        <taxon>Nematostella</taxon>
    </lineage>
</organism>
<feature type="compositionally biased region" description="Basic residues" evidence="1">
    <location>
        <begin position="94"/>
        <end position="105"/>
    </location>
</feature>
<feature type="region of interest" description="Disordered" evidence="1">
    <location>
        <begin position="561"/>
        <end position="593"/>
    </location>
</feature>
<sequence>MKEESTEEAQDDQEQSTIENPRDDKSDKHRGPWRSPLKKHVSSTFIPMISKYMSEEELSSHVQKQLTIERERYEEPLPEEPSEEEKRKMERRQARQQRKKKHAAHHGSILSSSSEVSISVQSEEVEEKDLEKIKLREHARSRMLDDLELLRDYYKQIYSKALTDKVSNQRKQLKERWQKEEERERRKQRKEERKRHKVIIRLPKSEVMNDLSFKQRIPETGYHKIIRLEHQLKKEGYLSKISEIKMFWDYIIIPQNLEKVLEKGQFRWSDILEYEKQQRARSQTPDPETHSQTWAVTNVEELRAANAVMRNWRSTTHPRANLFSPSGLTDISSSRSGRQTSSPSKPKSAKTTTSPSVLTMEQKFPKVEFPPLAAYQLVFGDDERDPEEPSGLTDISSSRSGRQTSSPSKPKSAKTTTSPSVLTMEQKFPKVEFPPLAAYQLVFGDDERDPEEVAKEMEQQARLDARRETRRKLITMFSHALANRAATQRLMDRNPEYSFDKHLNTTSVRDIMTRGADSARSRTPLAVEAVDPLTVDPLTVAALEAHNQAQLAIESGEGAGYELTHDRGASTSQGSEGQGDNVTERRASPVRLPPVPVPLTMNIVTERFPVQEAKGLSTLWVNPAGKIC</sequence>
<dbReference type="OMA" id="TMFSHAL"/>
<feature type="compositionally biased region" description="Low complexity" evidence="1">
    <location>
        <begin position="332"/>
        <end position="356"/>
    </location>
</feature>
<dbReference type="EMBL" id="DS469851">
    <property type="protein sequence ID" value="EDO32089.1"/>
    <property type="molecule type" value="Genomic_DNA"/>
</dbReference>
<proteinExistence type="predicted"/>
<feature type="compositionally biased region" description="Basic and acidic residues" evidence="1">
    <location>
        <begin position="20"/>
        <end position="30"/>
    </location>
</feature>
<evidence type="ECO:0000313" key="2">
    <source>
        <dbReference type="EMBL" id="EDO32089.1"/>
    </source>
</evidence>
<gene>
    <name evidence="2" type="ORF">NEMVEDRAFT_v1g247730</name>
</gene>
<reference evidence="2 3" key="1">
    <citation type="journal article" date="2007" name="Science">
        <title>Sea anemone genome reveals ancestral eumetazoan gene repertoire and genomic organization.</title>
        <authorList>
            <person name="Putnam N.H."/>
            <person name="Srivastava M."/>
            <person name="Hellsten U."/>
            <person name="Dirks B."/>
            <person name="Chapman J."/>
            <person name="Salamov A."/>
            <person name="Terry A."/>
            <person name="Shapiro H."/>
            <person name="Lindquist E."/>
            <person name="Kapitonov V.V."/>
            <person name="Jurka J."/>
            <person name="Genikhovich G."/>
            <person name="Grigoriev I.V."/>
            <person name="Lucas S.M."/>
            <person name="Steele R.E."/>
            <person name="Finnerty J.R."/>
            <person name="Technau U."/>
            <person name="Martindale M.Q."/>
            <person name="Rokhsar D.S."/>
        </authorList>
    </citation>
    <scope>NUCLEOTIDE SEQUENCE [LARGE SCALE GENOMIC DNA]</scope>
    <source>
        <strain evidence="3">CH2 X CH6</strain>
    </source>
</reference>
<keyword evidence="3" id="KW-1185">Reference proteome</keyword>
<evidence type="ECO:0000313" key="3">
    <source>
        <dbReference type="Proteomes" id="UP000001593"/>
    </source>
</evidence>